<accession>A0A3G8GVF4</accession>
<gene>
    <name evidence="1" type="ORF">EHF44_00975</name>
</gene>
<dbReference type="OrthoDB" id="8964473at2"/>
<keyword evidence="1" id="KW-0614">Plasmid</keyword>
<dbReference type="AlphaFoldDB" id="A0A3G8GVF4"/>
<evidence type="ECO:0000313" key="2">
    <source>
        <dbReference type="Proteomes" id="UP000270411"/>
    </source>
</evidence>
<dbReference type="EMBL" id="CP033968">
    <property type="protein sequence ID" value="AZG12084.1"/>
    <property type="molecule type" value="Genomic_DNA"/>
</dbReference>
<reference evidence="2" key="1">
    <citation type="submission" date="2018-11" db="EMBL/GenBank/DDBJ databases">
        <title>FDA dAtabase for Regulatory Grade micrObial Sequences (FDA-ARGOS): Supporting development and validation of Infectious Disease Dx tests.</title>
        <authorList>
            <person name="Goldberg B."/>
            <person name="Campos J."/>
            <person name="Tallon L."/>
            <person name="Sadzewicz L."/>
            <person name="Zhao X."/>
            <person name="Vavikolanu K."/>
            <person name="Mehta A."/>
            <person name="Aluvathingal J."/>
            <person name="Nadendla S."/>
            <person name="Geyer C."/>
            <person name="Nandy P."/>
            <person name="Yan Y."/>
            <person name="Sichtig H."/>
        </authorList>
    </citation>
    <scope>NUCLEOTIDE SEQUENCE [LARGE SCALE GENOMIC DNA]</scope>
    <source>
        <strain evidence="2">FDAARGOS_614</strain>
        <plasmid evidence="2">unnamed1</plasmid>
    </source>
</reference>
<organism evidence="1 2">
    <name type="scientific">Cupriavidus pauculus</name>
    <dbReference type="NCBI Taxonomy" id="82633"/>
    <lineage>
        <taxon>Bacteria</taxon>
        <taxon>Pseudomonadati</taxon>
        <taxon>Pseudomonadota</taxon>
        <taxon>Betaproteobacteria</taxon>
        <taxon>Burkholderiales</taxon>
        <taxon>Burkholderiaceae</taxon>
        <taxon>Cupriavidus</taxon>
    </lineage>
</organism>
<evidence type="ECO:0000313" key="1">
    <source>
        <dbReference type="EMBL" id="AZG12084.1"/>
    </source>
</evidence>
<sequence length="145" mass="15920">MGTKPEAKSAKKTGDLATFDEFRAGVSYILVHDHGMPEIVARDVLEGEAEYLEQAFQEGADRKSLLTEVAEELAFKPRSGGGWIRTDEDHLLLEVNERVRVLLDRIAKTGLYGGTPEEVARALLCRGIETVLPVAHSVDVNGRFG</sequence>
<name>A0A3G8GVF4_9BURK</name>
<protein>
    <submittedName>
        <fullName evidence="1">Uncharacterized protein</fullName>
    </submittedName>
</protein>
<dbReference type="RefSeq" id="WP_111733930.1">
    <property type="nucleotide sequence ID" value="NZ_CP033968.1"/>
</dbReference>
<dbReference type="Proteomes" id="UP000270411">
    <property type="component" value="Plasmid unnamed1"/>
</dbReference>
<proteinExistence type="predicted"/>
<dbReference type="KEGG" id="cpau:EHF44_00975"/>
<geneLocation type="plasmid" evidence="1">
    <name>unnamed1</name>
</geneLocation>